<dbReference type="OrthoDB" id="9804920at2"/>
<dbReference type="SUPFAM" id="SSF51556">
    <property type="entry name" value="Metallo-dependent hydrolases"/>
    <property type="match status" value="1"/>
</dbReference>
<feature type="region of interest" description="Disordered" evidence="1">
    <location>
        <begin position="211"/>
        <end position="232"/>
    </location>
</feature>
<proteinExistence type="predicted"/>
<dbReference type="PROSITE" id="PS51365">
    <property type="entry name" value="RENAL_DIPEPTIDASE_2"/>
    <property type="match status" value="1"/>
</dbReference>
<feature type="region of interest" description="Disordered" evidence="1">
    <location>
        <begin position="1"/>
        <end position="56"/>
    </location>
</feature>
<dbReference type="AlphaFoldDB" id="A0A1G7UTV2"/>
<feature type="compositionally biased region" description="Basic and acidic residues" evidence="1">
    <location>
        <begin position="44"/>
        <end position="56"/>
    </location>
</feature>
<dbReference type="InterPro" id="IPR032466">
    <property type="entry name" value="Metal_Hydrolase"/>
</dbReference>
<name>A0A1G7UTV2_9ACTN</name>
<dbReference type="Proteomes" id="UP000198614">
    <property type="component" value="Unassembled WGS sequence"/>
</dbReference>
<dbReference type="GO" id="GO:0070573">
    <property type="term" value="F:metallodipeptidase activity"/>
    <property type="evidence" value="ECO:0007669"/>
    <property type="project" value="InterPro"/>
</dbReference>
<dbReference type="PANTHER" id="PTHR10443:SF12">
    <property type="entry name" value="DIPEPTIDASE"/>
    <property type="match status" value="1"/>
</dbReference>
<evidence type="ECO:0000313" key="3">
    <source>
        <dbReference type="Proteomes" id="UP000198614"/>
    </source>
</evidence>
<sequence>MADLQDELHHTTGLGGFGEAPADPERRAARLPQDAGELPEEGAGEPRHEDAGRSGDTLERARALLAAHPVADGHNGLPRVLRNLPWYDLELGESALGTDLPRLRAGHVGAQFWSLHLPPGSPGGERAVDATLELLDLVRRVVGGHPEGLRLALDAGQLADARHCGRTAVVPGPAAAAALGDSLGILRSLHALGLRLLTLSRTSWAGDAEGTGAVGGADGTGGADDRGGAGGPGLTRFGEEVLREMNRLGVLADLSGATDATARRCLALSKAPVVFSRSAAHALRPHPANLRDDLLTELGTAHGLCLVPLTAEQTGPSLRDVADHLDHVRRLAGAHCVGLSGSYDTGTAHPRGLADTSRYPHLVAELLDRGWTEADVALLTWGNVQRVVRCADFTARAAQQRRGPSTARIEDLDG</sequence>
<feature type="compositionally biased region" description="Gly residues" evidence="1">
    <location>
        <begin position="212"/>
        <end position="232"/>
    </location>
</feature>
<dbReference type="Gene3D" id="3.20.20.140">
    <property type="entry name" value="Metal-dependent hydrolases"/>
    <property type="match status" value="1"/>
</dbReference>
<reference evidence="2 3" key="1">
    <citation type="submission" date="2016-10" db="EMBL/GenBank/DDBJ databases">
        <authorList>
            <person name="de Groot N.N."/>
        </authorList>
    </citation>
    <scope>NUCLEOTIDE SEQUENCE [LARGE SCALE GENOMIC DNA]</scope>
    <source>
        <strain evidence="2 3">CGMCC 4.1859</strain>
    </source>
</reference>
<dbReference type="InterPro" id="IPR008257">
    <property type="entry name" value="Pept_M19"/>
</dbReference>
<dbReference type="Pfam" id="PF01244">
    <property type="entry name" value="Peptidase_M19"/>
    <property type="match status" value="1"/>
</dbReference>
<feature type="compositionally biased region" description="Basic and acidic residues" evidence="1">
    <location>
        <begin position="1"/>
        <end position="10"/>
    </location>
</feature>
<accession>A0A1G7UTV2</accession>
<evidence type="ECO:0000256" key="1">
    <source>
        <dbReference type="SAM" id="MobiDB-lite"/>
    </source>
</evidence>
<gene>
    <name evidence="2" type="ORF">SAMN05216260_12174</name>
</gene>
<dbReference type="EMBL" id="FNAX01000021">
    <property type="protein sequence ID" value="SDG50962.1"/>
    <property type="molecule type" value="Genomic_DNA"/>
</dbReference>
<evidence type="ECO:0000313" key="2">
    <source>
        <dbReference type="EMBL" id="SDG50962.1"/>
    </source>
</evidence>
<organism evidence="2 3">
    <name type="scientific">Streptomyces griseoaurantiacus</name>
    <dbReference type="NCBI Taxonomy" id="68213"/>
    <lineage>
        <taxon>Bacteria</taxon>
        <taxon>Bacillati</taxon>
        <taxon>Actinomycetota</taxon>
        <taxon>Actinomycetes</taxon>
        <taxon>Kitasatosporales</taxon>
        <taxon>Streptomycetaceae</taxon>
        <taxon>Streptomyces</taxon>
        <taxon>Streptomyces aurantiacus group</taxon>
    </lineage>
</organism>
<protein>
    <submittedName>
        <fullName evidence="2">Zn-dependent dipeptidase, dipeptidase homolog</fullName>
    </submittedName>
</protein>
<dbReference type="GO" id="GO:0006508">
    <property type="term" value="P:proteolysis"/>
    <property type="evidence" value="ECO:0007669"/>
    <property type="project" value="InterPro"/>
</dbReference>
<dbReference type="PANTHER" id="PTHR10443">
    <property type="entry name" value="MICROSOMAL DIPEPTIDASE"/>
    <property type="match status" value="1"/>
</dbReference>